<feature type="chain" id="PRO_5011761581" evidence="5">
    <location>
        <begin position="20"/>
        <end position="384"/>
    </location>
</feature>
<dbReference type="RefSeq" id="WP_091499071.1">
    <property type="nucleotide sequence ID" value="NZ_FOMH01000020.1"/>
</dbReference>
<feature type="signal peptide" evidence="5">
    <location>
        <begin position="1"/>
        <end position="19"/>
    </location>
</feature>
<dbReference type="GO" id="GO:0016491">
    <property type="term" value="F:oxidoreductase activity"/>
    <property type="evidence" value="ECO:0007669"/>
    <property type="project" value="InterPro"/>
</dbReference>
<protein>
    <submittedName>
        <fullName evidence="7">Peroxiredoxin</fullName>
    </submittedName>
</protein>
<comment type="subcellular location">
    <subcellularLocation>
        <location evidence="1">Cell envelope</location>
    </subcellularLocation>
</comment>
<dbReference type="AlphaFoldDB" id="A0A1I1XKY1"/>
<name>A0A1I1XKY1_9FLAO</name>
<dbReference type="Pfam" id="PF00578">
    <property type="entry name" value="AhpC-TSA"/>
    <property type="match status" value="1"/>
</dbReference>
<accession>A0A1I1XKY1</accession>
<dbReference type="CDD" id="cd02966">
    <property type="entry name" value="TlpA_like_family"/>
    <property type="match status" value="1"/>
</dbReference>
<evidence type="ECO:0000259" key="6">
    <source>
        <dbReference type="PROSITE" id="PS51352"/>
    </source>
</evidence>
<dbReference type="InterPro" id="IPR013766">
    <property type="entry name" value="Thioredoxin_domain"/>
</dbReference>
<keyword evidence="3" id="KW-1015">Disulfide bond</keyword>
<dbReference type="InterPro" id="IPR050553">
    <property type="entry name" value="Thioredoxin_ResA/DsbE_sf"/>
</dbReference>
<dbReference type="GO" id="GO:0016209">
    <property type="term" value="F:antioxidant activity"/>
    <property type="evidence" value="ECO:0007669"/>
    <property type="project" value="InterPro"/>
</dbReference>
<dbReference type="EMBL" id="FOMH01000020">
    <property type="protein sequence ID" value="SFE07861.1"/>
    <property type="molecule type" value="Genomic_DNA"/>
</dbReference>
<evidence type="ECO:0000256" key="1">
    <source>
        <dbReference type="ARBA" id="ARBA00004196"/>
    </source>
</evidence>
<evidence type="ECO:0000256" key="4">
    <source>
        <dbReference type="ARBA" id="ARBA00023284"/>
    </source>
</evidence>
<keyword evidence="5" id="KW-0732">Signal</keyword>
<keyword evidence="4" id="KW-0676">Redox-active center</keyword>
<dbReference type="PANTHER" id="PTHR42852:SF6">
    <property type="entry name" value="THIOL:DISULFIDE INTERCHANGE PROTEIN DSBE"/>
    <property type="match status" value="1"/>
</dbReference>
<evidence type="ECO:0000313" key="8">
    <source>
        <dbReference type="Proteomes" id="UP000199672"/>
    </source>
</evidence>
<dbReference type="InterPro" id="IPR000866">
    <property type="entry name" value="AhpC/TSA"/>
</dbReference>
<evidence type="ECO:0000313" key="7">
    <source>
        <dbReference type="EMBL" id="SFE07861.1"/>
    </source>
</evidence>
<evidence type="ECO:0000256" key="5">
    <source>
        <dbReference type="SAM" id="SignalP"/>
    </source>
</evidence>
<dbReference type="Gene3D" id="3.40.30.10">
    <property type="entry name" value="Glutaredoxin"/>
    <property type="match status" value="1"/>
</dbReference>
<evidence type="ECO:0000256" key="2">
    <source>
        <dbReference type="ARBA" id="ARBA00022748"/>
    </source>
</evidence>
<dbReference type="OrthoDB" id="710833at2"/>
<evidence type="ECO:0000256" key="3">
    <source>
        <dbReference type="ARBA" id="ARBA00023157"/>
    </source>
</evidence>
<dbReference type="Proteomes" id="UP000199672">
    <property type="component" value="Unassembled WGS sequence"/>
</dbReference>
<dbReference type="GO" id="GO:0017004">
    <property type="term" value="P:cytochrome complex assembly"/>
    <property type="evidence" value="ECO:0007669"/>
    <property type="project" value="UniProtKB-KW"/>
</dbReference>
<keyword evidence="8" id="KW-1185">Reference proteome</keyword>
<dbReference type="GO" id="GO:0030313">
    <property type="term" value="C:cell envelope"/>
    <property type="evidence" value="ECO:0007669"/>
    <property type="project" value="UniProtKB-SubCell"/>
</dbReference>
<dbReference type="InterPro" id="IPR036249">
    <property type="entry name" value="Thioredoxin-like_sf"/>
</dbReference>
<keyword evidence="2" id="KW-0201">Cytochrome c-type biogenesis</keyword>
<sequence>MKKFIISMIMCSAAVAVSAQDFTIKGKIKGQGNEQIIVPGPEGNITVQAKNDVFELSGKAADEPIVTQLRTSYDRNIYLGGGKTGMYMPAPGLEIVLSKGANITVNGNVEELHLAEVTGDIHNDGFTKLRKLQAKNIKEMMALQQQFTEIRMMGIKEETEKHVKKMMANRKAIEDGKNAFIKENPDLLASIYYLNQTSKSYSESELEQAFNALSPTYKNTRYGQGIKSKIEANKIISDGGAMPDFTKPDVNGKLVKLSDFKGKYVLLDFWGSWCGPCRAANPHLKELYTKYKALGFEILGVASEKVQSQELAEKNWKGAIEKDGLTWTNVINNEINLKQDVVEMYSIEAYPTQILLDKEGRLVKRWKGSGHEELDQTLKEIFKQ</sequence>
<organism evidence="7 8">
    <name type="scientific">Flavobacterium phragmitis</name>
    <dbReference type="NCBI Taxonomy" id="739143"/>
    <lineage>
        <taxon>Bacteria</taxon>
        <taxon>Pseudomonadati</taxon>
        <taxon>Bacteroidota</taxon>
        <taxon>Flavobacteriia</taxon>
        <taxon>Flavobacteriales</taxon>
        <taxon>Flavobacteriaceae</taxon>
        <taxon>Flavobacterium</taxon>
    </lineage>
</organism>
<dbReference type="STRING" id="739143.SAMN05216297_1205"/>
<reference evidence="8" key="1">
    <citation type="submission" date="2016-10" db="EMBL/GenBank/DDBJ databases">
        <authorList>
            <person name="Varghese N."/>
            <person name="Submissions S."/>
        </authorList>
    </citation>
    <scope>NUCLEOTIDE SEQUENCE [LARGE SCALE GENOMIC DNA]</scope>
    <source>
        <strain evidence="8">CGMCC 1.10370</strain>
    </source>
</reference>
<dbReference type="SUPFAM" id="SSF52833">
    <property type="entry name" value="Thioredoxin-like"/>
    <property type="match status" value="1"/>
</dbReference>
<gene>
    <name evidence="7" type="ORF">SAMN05216297_1205</name>
</gene>
<feature type="domain" description="Thioredoxin" evidence="6">
    <location>
        <begin position="236"/>
        <end position="383"/>
    </location>
</feature>
<dbReference type="PANTHER" id="PTHR42852">
    <property type="entry name" value="THIOL:DISULFIDE INTERCHANGE PROTEIN DSBE"/>
    <property type="match status" value="1"/>
</dbReference>
<dbReference type="PROSITE" id="PS51352">
    <property type="entry name" value="THIOREDOXIN_2"/>
    <property type="match status" value="1"/>
</dbReference>
<proteinExistence type="predicted"/>